<dbReference type="OrthoDB" id="2410430at2759"/>
<proteinExistence type="predicted"/>
<comment type="caution">
    <text evidence="1">The sequence shown here is derived from an EMBL/GenBank/DDBJ whole genome shotgun (WGS) entry which is preliminary data.</text>
</comment>
<keyword evidence="2" id="KW-1185">Reference proteome</keyword>
<dbReference type="EMBL" id="CAJVPZ010037875">
    <property type="protein sequence ID" value="CAG8754465.1"/>
    <property type="molecule type" value="Genomic_DNA"/>
</dbReference>
<reference evidence="1" key="1">
    <citation type="submission" date="2021-06" db="EMBL/GenBank/DDBJ databases">
        <authorList>
            <person name="Kallberg Y."/>
            <person name="Tangrot J."/>
            <person name="Rosling A."/>
        </authorList>
    </citation>
    <scope>NUCLEOTIDE SEQUENCE</scope>
    <source>
        <strain evidence="1">IN212</strain>
    </source>
</reference>
<protein>
    <submittedName>
        <fullName evidence="1">13538_t:CDS:1</fullName>
    </submittedName>
</protein>
<accession>A0A9N9IXQ2</accession>
<dbReference type="Gene3D" id="2.70.70.10">
    <property type="entry name" value="Glucose Permease (Domain IIA)"/>
    <property type="match status" value="1"/>
</dbReference>
<evidence type="ECO:0000313" key="2">
    <source>
        <dbReference type="Proteomes" id="UP000789396"/>
    </source>
</evidence>
<dbReference type="AlphaFoldDB" id="A0A9N9IXQ2"/>
<name>A0A9N9IXQ2_9GLOM</name>
<organism evidence="1 2">
    <name type="scientific">Racocetra fulgida</name>
    <dbReference type="NCBI Taxonomy" id="60492"/>
    <lineage>
        <taxon>Eukaryota</taxon>
        <taxon>Fungi</taxon>
        <taxon>Fungi incertae sedis</taxon>
        <taxon>Mucoromycota</taxon>
        <taxon>Glomeromycotina</taxon>
        <taxon>Glomeromycetes</taxon>
        <taxon>Diversisporales</taxon>
        <taxon>Gigasporaceae</taxon>
        <taxon>Racocetra</taxon>
    </lineage>
</organism>
<evidence type="ECO:0000313" key="1">
    <source>
        <dbReference type="EMBL" id="CAG8754465.1"/>
    </source>
</evidence>
<sequence>PNLSSKQFTETPKEFSNKFISNKPRSEVEFLVIEKTGKLWPYHGGKKALSASTLTRILREIEYEEIPEYILLRAAERGKNFHDAVQAFVQSGNYPSFVDLVEVAKLNKLDKRIHETINFFKKNKSLKLGHFLGSEKLHHVFYKDELLATYVDLEFQDYIIELKTRVIFDEFQITPQALKILDMLVELVNNGAGYSIQMKKAIIQKILNSRIMKKNEKSLVGKAYYFCDLKRIISKIYPNYAIQITNKEGLQVLTNIQVDRKNPMPLDKIFQCEVREGEKVNQKTTLFIVYLEEQVISISVYIP</sequence>
<feature type="non-terminal residue" evidence="1">
    <location>
        <position position="303"/>
    </location>
</feature>
<dbReference type="Proteomes" id="UP000789396">
    <property type="component" value="Unassembled WGS sequence"/>
</dbReference>
<dbReference type="InterPro" id="IPR011055">
    <property type="entry name" value="Dup_hybrid_motif"/>
</dbReference>
<gene>
    <name evidence="1" type="ORF">RFULGI_LOCUS13843</name>
</gene>